<organism evidence="1 2">
    <name type="scientific">Companilactobacillus nantensis DSM 16982</name>
    <dbReference type="NCBI Taxonomy" id="1423774"/>
    <lineage>
        <taxon>Bacteria</taxon>
        <taxon>Bacillati</taxon>
        <taxon>Bacillota</taxon>
        <taxon>Bacilli</taxon>
        <taxon>Lactobacillales</taxon>
        <taxon>Lactobacillaceae</taxon>
        <taxon>Companilactobacillus</taxon>
    </lineage>
</organism>
<dbReference type="Proteomes" id="UP000051302">
    <property type="component" value="Unassembled WGS sequence"/>
</dbReference>
<protein>
    <submittedName>
        <fullName evidence="1">Uncharacterized protein</fullName>
    </submittedName>
</protein>
<gene>
    <name evidence="1" type="ORF">FD31_GL000915</name>
</gene>
<dbReference type="AlphaFoldDB" id="A0A0R1WJ96"/>
<proteinExistence type="predicted"/>
<keyword evidence="2" id="KW-1185">Reference proteome</keyword>
<comment type="caution">
    <text evidence="1">The sequence shown here is derived from an EMBL/GenBank/DDBJ whole genome shotgun (WGS) entry which is preliminary data.</text>
</comment>
<evidence type="ECO:0000313" key="2">
    <source>
        <dbReference type="Proteomes" id="UP000051302"/>
    </source>
</evidence>
<accession>A0A0R1WJ96</accession>
<name>A0A0R1WJ96_9LACO</name>
<dbReference type="RefSeq" id="WP_057892482.1">
    <property type="nucleotide sequence ID" value="NZ_AZFV01000019.1"/>
</dbReference>
<evidence type="ECO:0000313" key="1">
    <source>
        <dbReference type="EMBL" id="KRM15817.1"/>
    </source>
</evidence>
<dbReference type="STRING" id="1423774.FD31_GL000915"/>
<dbReference type="PATRIC" id="fig|1423774.3.peg.952"/>
<reference evidence="1 2" key="1">
    <citation type="journal article" date="2015" name="Genome Announc.">
        <title>Expanding the biotechnology potential of lactobacilli through comparative genomics of 213 strains and associated genera.</title>
        <authorList>
            <person name="Sun Z."/>
            <person name="Harris H.M."/>
            <person name="McCann A."/>
            <person name="Guo C."/>
            <person name="Argimon S."/>
            <person name="Zhang W."/>
            <person name="Yang X."/>
            <person name="Jeffery I.B."/>
            <person name="Cooney J.C."/>
            <person name="Kagawa T.F."/>
            <person name="Liu W."/>
            <person name="Song Y."/>
            <person name="Salvetti E."/>
            <person name="Wrobel A."/>
            <person name="Rasinkangas P."/>
            <person name="Parkhill J."/>
            <person name="Rea M.C."/>
            <person name="O'Sullivan O."/>
            <person name="Ritari J."/>
            <person name="Douillard F.P."/>
            <person name="Paul Ross R."/>
            <person name="Yang R."/>
            <person name="Briner A.E."/>
            <person name="Felis G.E."/>
            <person name="de Vos W.M."/>
            <person name="Barrangou R."/>
            <person name="Klaenhammer T.R."/>
            <person name="Caufield P.W."/>
            <person name="Cui Y."/>
            <person name="Zhang H."/>
            <person name="O'Toole P.W."/>
        </authorList>
    </citation>
    <scope>NUCLEOTIDE SEQUENCE [LARGE SCALE GENOMIC DNA]</scope>
    <source>
        <strain evidence="1 2">DSM 16982</strain>
    </source>
</reference>
<dbReference type="EMBL" id="AZFV01000019">
    <property type="protein sequence ID" value="KRM15817.1"/>
    <property type="molecule type" value="Genomic_DNA"/>
</dbReference>
<sequence length="68" mass="7450">MKMKKNITVLSSLDRYKILTVEKEEKTIGGGHCYSKSCLRTRDKSMYSAGSFLAGYGYGVCQAVGACD</sequence>